<evidence type="ECO:0000313" key="2">
    <source>
        <dbReference type="EMBL" id="OGY24831.1"/>
    </source>
</evidence>
<keyword evidence="1" id="KW-0812">Transmembrane</keyword>
<dbReference type="AlphaFoldDB" id="A0A1G1WB29"/>
<accession>A0A1G1WB29</accession>
<feature type="transmembrane region" description="Helical" evidence="1">
    <location>
        <begin position="52"/>
        <end position="70"/>
    </location>
</feature>
<comment type="caution">
    <text evidence="2">The sequence shown here is derived from an EMBL/GenBank/DDBJ whole genome shotgun (WGS) entry which is preliminary data.</text>
</comment>
<feature type="transmembrane region" description="Helical" evidence="1">
    <location>
        <begin position="20"/>
        <end position="40"/>
    </location>
</feature>
<protein>
    <submittedName>
        <fullName evidence="2">Uncharacterized protein</fullName>
    </submittedName>
</protein>
<evidence type="ECO:0000313" key="3">
    <source>
        <dbReference type="Proteomes" id="UP000177103"/>
    </source>
</evidence>
<evidence type="ECO:0000256" key="1">
    <source>
        <dbReference type="SAM" id="Phobius"/>
    </source>
</evidence>
<keyword evidence="1" id="KW-0472">Membrane</keyword>
<organism evidence="2 3">
    <name type="scientific">Candidatus Woykebacteria bacterium RBG_13_40_7b</name>
    <dbReference type="NCBI Taxonomy" id="1802594"/>
    <lineage>
        <taxon>Bacteria</taxon>
        <taxon>Candidatus Woykeibacteriota</taxon>
    </lineage>
</organism>
<dbReference type="Proteomes" id="UP000177103">
    <property type="component" value="Unassembled WGS sequence"/>
</dbReference>
<keyword evidence="1" id="KW-1133">Transmembrane helix</keyword>
<name>A0A1G1WB29_9BACT</name>
<reference evidence="2 3" key="1">
    <citation type="journal article" date="2016" name="Nat. Commun.">
        <title>Thousands of microbial genomes shed light on interconnected biogeochemical processes in an aquifer system.</title>
        <authorList>
            <person name="Anantharaman K."/>
            <person name="Brown C.T."/>
            <person name="Hug L.A."/>
            <person name="Sharon I."/>
            <person name="Castelle C.J."/>
            <person name="Probst A.J."/>
            <person name="Thomas B.C."/>
            <person name="Singh A."/>
            <person name="Wilkins M.J."/>
            <person name="Karaoz U."/>
            <person name="Brodie E.L."/>
            <person name="Williams K.H."/>
            <person name="Hubbard S.S."/>
            <person name="Banfield J.F."/>
        </authorList>
    </citation>
    <scope>NUCLEOTIDE SEQUENCE [LARGE SCALE GENOMIC DNA]</scope>
</reference>
<gene>
    <name evidence="2" type="ORF">A2Y57_00240</name>
</gene>
<dbReference type="EMBL" id="MHCQ01000012">
    <property type="protein sequence ID" value="OGY24831.1"/>
    <property type="molecule type" value="Genomic_DNA"/>
</dbReference>
<proteinExistence type="predicted"/>
<sequence length="71" mass="8220">MVLTVFLSLIFISIRIEDLFWKVSLIFAAATFYFGFGLSHHHEEKNLRITTIFEYLGLAALILLAFITLLR</sequence>